<keyword evidence="2" id="KW-1185">Reference proteome</keyword>
<reference evidence="1 2" key="1">
    <citation type="journal article" date="2021" name="Sci. Rep.">
        <title>The distribution of antibiotic resistance genes in chicken gut microbiota commensals.</title>
        <authorList>
            <person name="Juricova H."/>
            <person name="Matiasovicova J."/>
            <person name="Kubasova T."/>
            <person name="Cejkova D."/>
            <person name="Rychlik I."/>
        </authorList>
    </citation>
    <scope>NUCLEOTIDE SEQUENCE [LARGE SCALE GENOMIC DNA]</scope>
    <source>
        <strain evidence="1 2">An411</strain>
    </source>
</reference>
<gene>
    <name evidence="1" type="ORF">H9X91_13465</name>
</gene>
<evidence type="ECO:0000313" key="1">
    <source>
        <dbReference type="EMBL" id="MBM6852443.1"/>
    </source>
</evidence>
<dbReference type="Proteomes" id="UP000719500">
    <property type="component" value="Unassembled WGS sequence"/>
</dbReference>
<protein>
    <submittedName>
        <fullName evidence="1">Uncharacterized protein</fullName>
    </submittedName>
</protein>
<accession>A0ABS2FYP7</accession>
<comment type="caution">
    <text evidence="1">The sequence shown here is derived from an EMBL/GenBank/DDBJ whole genome shotgun (WGS) entry which is preliminary data.</text>
</comment>
<name>A0ABS2FYP7_9FIRM</name>
<dbReference type="EMBL" id="JACSNX010000036">
    <property type="protein sequence ID" value="MBM6852443.1"/>
    <property type="molecule type" value="Genomic_DNA"/>
</dbReference>
<proteinExistence type="predicted"/>
<organism evidence="1 2">
    <name type="scientific">Oscillibacter valericigenes</name>
    <dbReference type="NCBI Taxonomy" id="351091"/>
    <lineage>
        <taxon>Bacteria</taxon>
        <taxon>Bacillati</taxon>
        <taxon>Bacillota</taxon>
        <taxon>Clostridia</taxon>
        <taxon>Eubacteriales</taxon>
        <taxon>Oscillospiraceae</taxon>
        <taxon>Oscillibacter</taxon>
    </lineage>
</organism>
<evidence type="ECO:0000313" key="2">
    <source>
        <dbReference type="Proteomes" id="UP000719500"/>
    </source>
</evidence>
<sequence length="325" mass="38376">MSEYIHEIVLQEFVIDKIADLNLTVQYGHASRMKIIRAVRNNKGTFWDLNAELENGIWIPLEVEWISTNFEQHGHPKSPDFQKFLSGNGVLLVLRRNKEITRVQQVSIFESMAEGQFKKSFSAWFRRKAPAYIEETLKTYMVGEYKREIPRIILYPLSARARANYFGKDAFYRKDESGPFVIGFKSKGYEKNLFIQDLRPNDICLFLDLAGKRETRARFIDRIRRQELPLCRLTGYKIKEQIVEKRASRVKVDDLYWPDEIKSREIIYPYICEVEDHPFISKTDTVFPYIESFTENTWEAFRSCAQYGEYREISPLDFAILISKL</sequence>
<dbReference type="RefSeq" id="WP_204805744.1">
    <property type="nucleotide sequence ID" value="NZ_JACSNX010000036.1"/>
</dbReference>